<dbReference type="Gene3D" id="1.20.120.530">
    <property type="entry name" value="GntR ligand-binding domain-like"/>
    <property type="match status" value="1"/>
</dbReference>
<keyword evidence="1" id="KW-0805">Transcription regulation</keyword>
<keyword evidence="6" id="KW-1185">Reference proteome</keyword>
<evidence type="ECO:0000259" key="4">
    <source>
        <dbReference type="PROSITE" id="PS50949"/>
    </source>
</evidence>
<organism evidence="5 6">
    <name type="scientific">Candidatus Accumulibacter adjunctus</name>
    <dbReference type="NCBI Taxonomy" id="1454001"/>
    <lineage>
        <taxon>Bacteria</taxon>
        <taxon>Pseudomonadati</taxon>
        <taxon>Pseudomonadota</taxon>
        <taxon>Betaproteobacteria</taxon>
        <taxon>Candidatus Accumulibacter</taxon>
    </lineage>
</organism>
<dbReference type="InterPro" id="IPR008920">
    <property type="entry name" value="TF_FadR/GntR_C"/>
</dbReference>
<dbReference type="Proteomes" id="UP000020218">
    <property type="component" value="Unassembled WGS sequence"/>
</dbReference>
<protein>
    <submittedName>
        <fullName evidence="5">HTH-type transcriptional regulator YdfH</fullName>
    </submittedName>
</protein>
<sequence>MAPGRIAQTALYQEVAERLRQRIFAHELLPGIRIDEQQLAVEYGISRTPLREALKVLAAEGLVTLRPRRGAFVTEISDQDLDDIFPLMAMLEGRCALEATRKASPEQIARLEGLHRQLQRFAASNQIGRFFEVNQEFHLRIQEMSGNRWLRQMIQDLRKVLKLTRLFSLSIDGRLQQSLDEHVGILEAVRTGDALRAQKLMHDHILAGRQALVRGATEEAKVLP</sequence>
<name>A0A011PT86_9PROT</name>
<dbReference type="PANTHER" id="PTHR43537">
    <property type="entry name" value="TRANSCRIPTIONAL REGULATOR, GNTR FAMILY"/>
    <property type="match status" value="1"/>
</dbReference>
<dbReference type="PANTHER" id="PTHR43537:SF50">
    <property type="entry name" value="TRANSCRIPTIONAL REGULATORY PROTEIN"/>
    <property type="match status" value="1"/>
</dbReference>
<dbReference type="Gene3D" id="1.10.10.10">
    <property type="entry name" value="Winged helix-like DNA-binding domain superfamily/Winged helix DNA-binding domain"/>
    <property type="match status" value="1"/>
</dbReference>
<feature type="domain" description="HTH gntR-type" evidence="4">
    <location>
        <begin position="9"/>
        <end position="76"/>
    </location>
</feature>
<evidence type="ECO:0000313" key="6">
    <source>
        <dbReference type="Proteomes" id="UP000020218"/>
    </source>
</evidence>
<dbReference type="GO" id="GO:0003677">
    <property type="term" value="F:DNA binding"/>
    <property type="evidence" value="ECO:0007669"/>
    <property type="project" value="UniProtKB-KW"/>
</dbReference>
<dbReference type="InterPro" id="IPR036390">
    <property type="entry name" value="WH_DNA-bd_sf"/>
</dbReference>
<dbReference type="CDD" id="cd07377">
    <property type="entry name" value="WHTH_GntR"/>
    <property type="match status" value="1"/>
</dbReference>
<dbReference type="SMART" id="SM00345">
    <property type="entry name" value="HTH_GNTR"/>
    <property type="match status" value="1"/>
</dbReference>
<dbReference type="SUPFAM" id="SSF46785">
    <property type="entry name" value="Winged helix' DNA-binding domain"/>
    <property type="match status" value="1"/>
</dbReference>
<keyword evidence="3" id="KW-0804">Transcription</keyword>
<dbReference type="GO" id="GO:0003700">
    <property type="term" value="F:DNA-binding transcription factor activity"/>
    <property type="evidence" value="ECO:0007669"/>
    <property type="project" value="InterPro"/>
</dbReference>
<dbReference type="InterPro" id="IPR036388">
    <property type="entry name" value="WH-like_DNA-bd_sf"/>
</dbReference>
<dbReference type="AlphaFoldDB" id="A0A011PT86"/>
<dbReference type="PROSITE" id="PS50949">
    <property type="entry name" value="HTH_GNTR"/>
    <property type="match status" value="1"/>
</dbReference>
<dbReference type="PRINTS" id="PR00035">
    <property type="entry name" value="HTHGNTR"/>
</dbReference>
<proteinExistence type="predicted"/>
<dbReference type="SUPFAM" id="SSF48008">
    <property type="entry name" value="GntR ligand-binding domain-like"/>
    <property type="match status" value="1"/>
</dbReference>
<dbReference type="PATRIC" id="fig|1454001.3.peg.258"/>
<evidence type="ECO:0000256" key="2">
    <source>
        <dbReference type="ARBA" id="ARBA00023125"/>
    </source>
</evidence>
<dbReference type="Pfam" id="PF07729">
    <property type="entry name" value="FCD"/>
    <property type="match status" value="1"/>
</dbReference>
<evidence type="ECO:0000256" key="1">
    <source>
        <dbReference type="ARBA" id="ARBA00023015"/>
    </source>
</evidence>
<dbReference type="InterPro" id="IPR000524">
    <property type="entry name" value="Tscrpt_reg_HTH_GntR"/>
</dbReference>
<dbReference type="EMBL" id="JFAX01000001">
    <property type="protein sequence ID" value="EXI69584.1"/>
    <property type="molecule type" value="Genomic_DNA"/>
</dbReference>
<accession>A0A011PT86</accession>
<dbReference type="SMART" id="SM00895">
    <property type="entry name" value="FCD"/>
    <property type="match status" value="1"/>
</dbReference>
<reference evidence="5" key="1">
    <citation type="submission" date="2014-02" db="EMBL/GenBank/DDBJ databases">
        <title>Expanding our view of genomic diversity in Candidatus Accumulibacter clades.</title>
        <authorList>
            <person name="Skennerton C.T."/>
            <person name="Barr J.J."/>
            <person name="Slater F.R."/>
            <person name="Bond P.L."/>
            <person name="Tyson G.W."/>
        </authorList>
    </citation>
    <scope>NUCLEOTIDE SEQUENCE [LARGE SCALE GENOMIC DNA]</scope>
</reference>
<comment type="caution">
    <text evidence="5">The sequence shown here is derived from an EMBL/GenBank/DDBJ whole genome shotgun (WGS) entry which is preliminary data.</text>
</comment>
<evidence type="ECO:0000256" key="3">
    <source>
        <dbReference type="ARBA" id="ARBA00023163"/>
    </source>
</evidence>
<gene>
    <name evidence="5" type="primary">ydfH</name>
    <name evidence="5" type="ORF">AW08_00077</name>
</gene>
<dbReference type="Pfam" id="PF00392">
    <property type="entry name" value="GntR"/>
    <property type="match status" value="1"/>
</dbReference>
<evidence type="ECO:0000313" key="5">
    <source>
        <dbReference type="EMBL" id="EXI69584.1"/>
    </source>
</evidence>
<dbReference type="InterPro" id="IPR011711">
    <property type="entry name" value="GntR_C"/>
</dbReference>
<dbReference type="STRING" id="1454001.AW08_00077"/>
<keyword evidence="2" id="KW-0238">DNA-binding</keyword>